<protein>
    <submittedName>
        <fullName evidence="7">Pisatin demethylase / cytochrome P450 monooxygenase</fullName>
    </submittedName>
</protein>
<dbReference type="PANTHER" id="PTHR24305">
    <property type="entry name" value="CYTOCHROME P450"/>
    <property type="match status" value="1"/>
</dbReference>
<dbReference type="Gene3D" id="1.10.630.10">
    <property type="entry name" value="Cytochrome P450"/>
    <property type="match status" value="1"/>
</dbReference>
<gene>
    <name evidence="7" type="ORF">E6O75_ATG07332</name>
</gene>
<name>A0A4Z1NJX2_9PEZI</name>
<reference evidence="7 8" key="1">
    <citation type="submission" date="2019-04" db="EMBL/GenBank/DDBJ databases">
        <title>High contiguity whole genome sequence and gene annotation resource for two Venturia nashicola isolates.</title>
        <authorList>
            <person name="Prokchorchik M."/>
            <person name="Won K."/>
            <person name="Lee Y."/>
            <person name="Choi E.D."/>
            <person name="Segonzac C."/>
            <person name="Sohn K.H."/>
        </authorList>
    </citation>
    <scope>NUCLEOTIDE SEQUENCE [LARGE SCALE GENOMIC DNA]</scope>
    <source>
        <strain evidence="7 8">PRI2</strain>
    </source>
</reference>
<evidence type="ECO:0000256" key="6">
    <source>
        <dbReference type="RuleBase" id="RU000461"/>
    </source>
</evidence>
<dbReference type="GO" id="GO:0020037">
    <property type="term" value="F:heme binding"/>
    <property type="evidence" value="ECO:0007669"/>
    <property type="project" value="InterPro"/>
</dbReference>
<keyword evidence="7" id="KW-0489">Methyltransferase</keyword>
<accession>A0A4Z1NJX2</accession>
<comment type="cofactor">
    <cofactor evidence="1 5">
        <name>heme</name>
        <dbReference type="ChEBI" id="CHEBI:30413"/>
    </cofactor>
</comment>
<dbReference type="CDD" id="cd11060">
    <property type="entry name" value="CYP57A1-like"/>
    <property type="match status" value="1"/>
</dbReference>
<evidence type="ECO:0000256" key="3">
    <source>
        <dbReference type="ARBA" id="ARBA00022723"/>
    </source>
</evidence>
<proteinExistence type="inferred from homology"/>
<dbReference type="GO" id="GO:0004497">
    <property type="term" value="F:monooxygenase activity"/>
    <property type="evidence" value="ECO:0007669"/>
    <property type="project" value="UniProtKB-KW"/>
</dbReference>
<dbReference type="Pfam" id="PF00067">
    <property type="entry name" value="p450"/>
    <property type="match status" value="1"/>
</dbReference>
<evidence type="ECO:0000313" key="8">
    <source>
        <dbReference type="Proteomes" id="UP000298493"/>
    </source>
</evidence>
<dbReference type="STRING" id="86259.A0A4Z1NJX2"/>
<evidence type="ECO:0000313" key="7">
    <source>
        <dbReference type="EMBL" id="TID14100.1"/>
    </source>
</evidence>
<organism evidence="7 8">
    <name type="scientific">Venturia nashicola</name>
    <dbReference type="NCBI Taxonomy" id="86259"/>
    <lineage>
        <taxon>Eukaryota</taxon>
        <taxon>Fungi</taxon>
        <taxon>Dikarya</taxon>
        <taxon>Ascomycota</taxon>
        <taxon>Pezizomycotina</taxon>
        <taxon>Dothideomycetes</taxon>
        <taxon>Pleosporomycetidae</taxon>
        <taxon>Venturiales</taxon>
        <taxon>Venturiaceae</taxon>
        <taxon>Venturia</taxon>
    </lineage>
</organism>
<dbReference type="PRINTS" id="PR00463">
    <property type="entry name" value="EP450I"/>
</dbReference>
<evidence type="ECO:0000256" key="5">
    <source>
        <dbReference type="PIRSR" id="PIRSR602401-1"/>
    </source>
</evidence>
<keyword evidence="5 6" id="KW-0349">Heme</keyword>
<evidence type="ECO:0000256" key="1">
    <source>
        <dbReference type="ARBA" id="ARBA00001971"/>
    </source>
</evidence>
<dbReference type="InterPro" id="IPR001128">
    <property type="entry name" value="Cyt_P450"/>
</dbReference>
<dbReference type="AlphaFoldDB" id="A0A4Z1NJX2"/>
<dbReference type="PROSITE" id="PS00086">
    <property type="entry name" value="CYTOCHROME_P450"/>
    <property type="match status" value="1"/>
</dbReference>
<comment type="similarity">
    <text evidence="2 6">Belongs to the cytochrome P450 family.</text>
</comment>
<dbReference type="Proteomes" id="UP000298493">
    <property type="component" value="Unassembled WGS sequence"/>
</dbReference>
<dbReference type="SUPFAM" id="SSF48264">
    <property type="entry name" value="Cytochrome P450"/>
    <property type="match status" value="1"/>
</dbReference>
<feature type="binding site" description="axial binding residue" evidence="5">
    <location>
        <position position="448"/>
    </location>
    <ligand>
        <name>heme</name>
        <dbReference type="ChEBI" id="CHEBI:30413"/>
    </ligand>
    <ligandPart>
        <name>Fe</name>
        <dbReference type="ChEBI" id="CHEBI:18248"/>
    </ligandPart>
</feature>
<dbReference type="InterPro" id="IPR017972">
    <property type="entry name" value="Cyt_P450_CS"/>
</dbReference>
<dbReference type="GO" id="GO:0032259">
    <property type="term" value="P:methylation"/>
    <property type="evidence" value="ECO:0007669"/>
    <property type="project" value="UniProtKB-KW"/>
</dbReference>
<dbReference type="GO" id="GO:0008168">
    <property type="term" value="F:methyltransferase activity"/>
    <property type="evidence" value="ECO:0007669"/>
    <property type="project" value="UniProtKB-KW"/>
</dbReference>
<dbReference type="InterPro" id="IPR036396">
    <property type="entry name" value="Cyt_P450_sf"/>
</dbReference>
<dbReference type="InterPro" id="IPR050121">
    <property type="entry name" value="Cytochrome_P450_monoxygenase"/>
</dbReference>
<sequence>MLAYIISVVGIVAFSILRLIHNSSKPGVRDLPGPWLAKYTDLLRVYWAWKGDSWITFQRLKKEYGNAVRIGPNTIMLSEQGQFDKILGFKEDFVKSDAMKVWTPMQDGKPVGSIVSTRDRKVHANLKRPIAGIYSMSNAITFEPGVDDTIKYFLKRLDETFMTGSNAGKSCDIDNWVQYFAFDVVGEFTLSSRLGFLEKGLDIDGMLHDLNNEIAYRGLVQNMPVLDRWLRKNPIYTYLKSPTNKFVLRARSLIQARLSEVKHAGHPDFMDRFLEAQKQYPGIVSNEVLGQYVATNFLAGSDTTAVVMRTILYYTIRTPGVLAKVREELDNSGTTYPVPYKTAQHLPYLDALIREAMRIHFIASFLLERVVPASGYTLPNGIKLSQGTIVGMNPWTLNFDEEIWGPEPDSFKPDRWLKGESEETEIFEKRLAVMKHNDFSFSYGPRVCLGRHIATLEIWKVMPTMLGLLDMEFVHPEREWKVEGYFFARQSDMDMRLKWREGVNREFYIE</sequence>
<dbReference type="InterPro" id="IPR002401">
    <property type="entry name" value="Cyt_P450_E_grp-I"/>
</dbReference>
<evidence type="ECO:0000256" key="2">
    <source>
        <dbReference type="ARBA" id="ARBA00010617"/>
    </source>
</evidence>
<comment type="caution">
    <text evidence="7">The sequence shown here is derived from an EMBL/GenBank/DDBJ whole genome shotgun (WGS) entry which is preliminary data.</text>
</comment>
<keyword evidence="6" id="KW-0560">Oxidoreductase</keyword>
<dbReference type="PRINTS" id="PR00385">
    <property type="entry name" value="P450"/>
</dbReference>
<dbReference type="EMBL" id="SNSC02000024">
    <property type="protein sequence ID" value="TID14100.1"/>
    <property type="molecule type" value="Genomic_DNA"/>
</dbReference>
<keyword evidence="7" id="KW-0808">Transferase</keyword>
<dbReference type="PANTHER" id="PTHR24305:SF232">
    <property type="entry name" value="P450, PUTATIVE (EUROFUNG)-RELATED"/>
    <property type="match status" value="1"/>
</dbReference>
<keyword evidence="6 7" id="KW-0503">Monooxygenase</keyword>
<keyword evidence="4 5" id="KW-0408">Iron</keyword>
<dbReference type="GO" id="GO:0005506">
    <property type="term" value="F:iron ion binding"/>
    <property type="evidence" value="ECO:0007669"/>
    <property type="project" value="InterPro"/>
</dbReference>
<keyword evidence="8" id="KW-1185">Reference proteome</keyword>
<evidence type="ECO:0000256" key="4">
    <source>
        <dbReference type="ARBA" id="ARBA00023004"/>
    </source>
</evidence>
<keyword evidence="3 5" id="KW-0479">Metal-binding</keyword>
<dbReference type="GO" id="GO:0016705">
    <property type="term" value="F:oxidoreductase activity, acting on paired donors, with incorporation or reduction of molecular oxygen"/>
    <property type="evidence" value="ECO:0007669"/>
    <property type="project" value="InterPro"/>
</dbReference>